<evidence type="ECO:0000256" key="1">
    <source>
        <dbReference type="SAM" id="Phobius"/>
    </source>
</evidence>
<feature type="transmembrane region" description="Helical" evidence="1">
    <location>
        <begin position="68"/>
        <end position="87"/>
    </location>
</feature>
<reference evidence="2" key="1">
    <citation type="submission" date="2019-04" db="EMBL/GenBank/DDBJ databases">
        <title>Evolution of Biomass-Degrading Anaerobic Consortia Revealed by Metagenomics.</title>
        <authorList>
            <person name="Peng X."/>
        </authorList>
    </citation>
    <scope>NUCLEOTIDE SEQUENCE</scope>
    <source>
        <strain evidence="2">SIG141</strain>
    </source>
</reference>
<accession>A0A928GFJ1</accession>
<keyword evidence="1" id="KW-0812">Transmembrane</keyword>
<keyword evidence="1" id="KW-1133">Transmembrane helix</keyword>
<gene>
    <name evidence="2" type="ORF">E7102_00765</name>
</gene>
<evidence type="ECO:0000313" key="2">
    <source>
        <dbReference type="EMBL" id="MBE6264992.1"/>
    </source>
</evidence>
<name>A0A928GFJ1_XYLRU</name>
<keyword evidence="1" id="KW-0472">Membrane</keyword>
<sequence length="315" mass="34813">MEKSTTIDLCSKIFKSVFITIGTFMAVPMILLAAEVIGARLAPEGMELPFTLERLGLADIEKNSPGLFTTYLISLFFTLLSAVYLLVSKQFVKIERIASWAVFCVSLLILLPTTNTILKENRKALTKAEEDRSTYMGVQMDDFSKAYLSKNGWNLTKHENCGDNFVRKGEHYSGDPLAGYLDAWSPDKSQVYQAEKQQPVGPGTYRVVCAARAEGSGVYIFATTTSKKYGVKLVEVPHYGNTEGEIWENALDGSAEKEANMGNGYGWSKVVVTITIDDNDTLVYGVTSDSKFTGRPFNSQWFSAADFTVERVAAN</sequence>
<organism evidence="2 3">
    <name type="scientific">Xylanibacter ruminicola</name>
    <name type="common">Prevotella ruminicola</name>
    <dbReference type="NCBI Taxonomy" id="839"/>
    <lineage>
        <taxon>Bacteria</taxon>
        <taxon>Pseudomonadati</taxon>
        <taxon>Bacteroidota</taxon>
        <taxon>Bacteroidia</taxon>
        <taxon>Bacteroidales</taxon>
        <taxon>Prevotellaceae</taxon>
        <taxon>Xylanibacter</taxon>
    </lineage>
</organism>
<feature type="transmembrane region" description="Helical" evidence="1">
    <location>
        <begin position="99"/>
        <end position="118"/>
    </location>
</feature>
<proteinExistence type="predicted"/>
<comment type="caution">
    <text evidence="2">The sequence shown here is derived from an EMBL/GenBank/DDBJ whole genome shotgun (WGS) entry which is preliminary data.</text>
</comment>
<feature type="transmembrane region" description="Helical" evidence="1">
    <location>
        <begin position="12"/>
        <end position="34"/>
    </location>
</feature>
<dbReference type="Proteomes" id="UP000763088">
    <property type="component" value="Unassembled WGS sequence"/>
</dbReference>
<evidence type="ECO:0000313" key="3">
    <source>
        <dbReference type="Proteomes" id="UP000763088"/>
    </source>
</evidence>
<dbReference type="AlphaFoldDB" id="A0A928GFJ1"/>
<protein>
    <submittedName>
        <fullName evidence="2">Uncharacterized protein</fullName>
    </submittedName>
</protein>
<dbReference type="EMBL" id="SUYD01000001">
    <property type="protein sequence ID" value="MBE6264992.1"/>
    <property type="molecule type" value="Genomic_DNA"/>
</dbReference>